<reference evidence="1 2" key="1">
    <citation type="submission" date="2017-02" db="EMBL/GenBank/DDBJ databases">
        <authorList>
            <person name="Peterson S.W."/>
        </authorList>
    </citation>
    <scope>NUCLEOTIDE SEQUENCE [LARGE SCALE GENOMIC DNA]</scope>
    <source>
        <strain evidence="1 2">DSM 22335</strain>
    </source>
</reference>
<dbReference type="STRING" id="413434.SAMN04488132_105110"/>
<name>A0A1T4P402_9BACT</name>
<dbReference type="Proteomes" id="UP000190888">
    <property type="component" value="Unassembled WGS sequence"/>
</dbReference>
<dbReference type="EMBL" id="FUWH01000005">
    <property type="protein sequence ID" value="SJZ85658.1"/>
    <property type="molecule type" value="Genomic_DNA"/>
</dbReference>
<gene>
    <name evidence="1" type="ORF">SAMN04488132_105110</name>
</gene>
<organism evidence="1 2">
    <name type="scientific">Sediminibacterium ginsengisoli</name>
    <dbReference type="NCBI Taxonomy" id="413434"/>
    <lineage>
        <taxon>Bacteria</taxon>
        <taxon>Pseudomonadati</taxon>
        <taxon>Bacteroidota</taxon>
        <taxon>Chitinophagia</taxon>
        <taxon>Chitinophagales</taxon>
        <taxon>Chitinophagaceae</taxon>
        <taxon>Sediminibacterium</taxon>
    </lineage>
</organism>
<keyword evidence="2" id="KW-1185">Reference proteome</keyword>
<accession>A0A1T4P402</accession>
<evidence type="ECO:0000313" key="1">
    <source>
        <dbReference type="EMBL" id="SJZ85658.1"/>
    </source>
</evidence>
<proteinExistence type="predicted"/>
<dbReference type="AlphaFoldDB" id="A0A1T4P402"/>
<protein>
    <submittedName>
        <fullName evidence="1">Uncharacterized protein</fullName>
    </submittedName>
</protein>
<sequence>MQDIIFKKQVVHGIFHYIHVSPFSKTEEITQSKAQEILYKQKLHAFLGLGEFLTENLNKYILIRKSPSLLDVPFLKASITTDWKYLLLSSDKNGLGVDHGFMSAHEFIGGISQLFGLESLLSLCDLPEDTFGDNYSYVTVFGLAGNTLQHLEALLQSNKQPELSKFLMPNEVFYHMKIGKSNWAHDSLLVKSREDIEGKLSAYFNIINPNN</sequence>
<evidence type="ECO:0000313" key="2">
    <source>
        <dbReference type="Proteomes" id="UP000190888"/>
    </source>
</evidence>